<feature type="active site" description="Nucleophile" evidence="3">
    <location>
        <position position="119"/>
    </location>
</feature>
<dbReference type="GO" id="GO:0052757">
    <property type="term" value="F:chondroitin hydrolase activity"/>
    <property type="evidence" value="ECO:0007669"/>
    <property type="project" value="TreeGrafter"/>
</dbReference>
<sequence length="416" mass="48021">MIYKTILEKALGTLLLAGAISCQPQEQKELPVDLHDKVISVASVQLSLSDSLTPKKLFPRSLHKDGSVDYVKPRDWTSGFFPGSLWFMYELTGDKLWKEKAEQRLKELEEIQYAKNTHDIGFMMYCSYGTAYRLTQKEDYKEILLKSAESLMSRFVPETGTIRSWDWHKDPSQNRGLDWEHPVIIDNMMNLELLYWATQETGDQKYADVANQHALTTMEHHFRRNYSTYHVVDYNPENGDIRDKGTFQGFSDTSEWARGQAWGLYGYTLCYRFTKDNRFLEQAKNIAKYYMNHPILTEDLVPYWDFHAPNIPNAERDASAAAIVASALYELSTYVENDLSDSYITFAEKSLASLSSDTYLAQEGENGYFLLKHCTGNWPNRREVDAPLNYGDYYLLEALQRSKNLKSGTKNLSSLF</sequence>
<comment type="similarity">
    <text evidence="2">Belongs to the glycosyl hydrolase 88 family.</text>
</comment>
<dbReference type="RefSeq" id="WP_169654564.1">
    <property type="nucleotide sequence ID" value="NZ_JABANE010000004.1"/>
</dbReference>
<dbReference type="Pfam" id="PF07470">
    <property type="entry name" value="Glyco_hydro_88"/>
    <property type="match status" value="1"/>
</dbReference>
<dbReference type="SUPFAM" id="SSF48208">
    <property type="entry name" value="Six-hairpin glycosidases"/>
    <property type="match status" value="1"/>
</dbReference>
<dbReference type="PANTHER" id="PTHR36845">
    <property type="entry name" value="HYDROLASE, PUTATIVE (AFU_ORTHOLOGUE AFUA_7G05090)-RELATED"/>
    <property type="match status" value="1"/>
</dbReference>
<feature type="binding site" evidence="4">
    <location>
        <position position="262"/>
    </location>
    <ligand>
        <name>substrate</name>
    </ligand>
</feature>
<accession>A0A7X9RS96</accession>
<dbReference type="Gene3D" id="1.50.10.10">
    <property type="match status" value="1"/>
</dbReference>
<evidence type="ECO:0000256" key="3">
    <source>
        <dbReference type="PIRSR" id="PIRSR610905-1"/>
    </source>
</evidence>
<gene>
    <name evidence="5" type="ORF">HHU12_02200</name>
</gene>
<feature type="binding site" evidence="4">
    <location>
        <position position="186"/>
    </location>
    <ligand>
        <name>substrate</name>
    </ligand>
</feature>
<dbReference type="EMBL" id="JABANE010000004">
    <property type="protein sequence ID" value="NME66766.1"/>
    <property type="molecule type" value="Genomic_DNA"/>
</dbReference>
<dbReference type="AlphaFoldDB" id="A0A7X9RS96"/>
<dbReference type="InterPro" id="IPR010905">
    <property type="entry name" value="Glyco_hydro_88"/>
</dbReference>
<dbReference type="InterPro" id="IPR008928">
    <property type="entry name" value="6-hairpin_glycosidase_sf"/>
</dbReference>
<name>A0A7X9RS96_9BACT</name>
<evidence type="ECO:0000256" key="4">
    <source>
        <dbReference type="PIRSR" id="PIRSR610905-2"/>
    </source>
</evidence>
<keyword evidence="1 5" id="KW-0378">Hydrolase</keyword>
<dbReference type="GO" id="GO:0000272">
    <property type="term" value="P:polysaccharide catabolic process"/>
    <property type="evidence" value="ECO:0007669"/>
    <property type="project" value="TreeGrafter"/>
</dbReference>
<evidence type="ECO:0000313" key="6">
    <source>
        <dbReference type="Proteomes" id="UP000576082"/>
    </source>
</evidence>
<reference evidence="5 6" key="1">
    <citation type="submission" date="2020-04" db="EMBL/GenBank/DDBJ databases">
        <title>Flammeovirga sp. SR4, a novel species isolated from seawater.</title>
        <authorList>
            <person name="Wang X."/>
        </authorList>
    </citation>
    <scope>NUCLEOTIDE SEQUENCE [LARGE SCALE GENOMIC DNA]</scope>
    <source>
        <strain evidence="5 6">ATCC 23126</strain>
    </source>
</reference>
<evidence type="ECO:0000256" key="2">
    <source>
        <dbReference type="ARBA" id="ARBA00038358"/>
    </source>
</evidence>
<evidence type="ECO:0000256" key="1">
    <source>
        <dbReference type="ARBA" id="ARBA00022801"/>
    </source>
</evidence>
<proteinExistence type="inferred from homology"/>
<evidence type="ECO:0000313" key="5">
    <source>
        <dbReference type="EMBL" id="NME66766.1"/>
    </source>
</evidence>
<dbReference type="Proteomes" id="UP000576082">
    <property type="component" value="Unassembled WGS sequence"/>
</dbReference>
<feature type="binding site" evidence="4">
    <location>
        <position position="119"/>
    </location>
    <ligand>
        <name>substrate</name>
    </ligand>
</feature>
<dbReference type="InterPro" id="IPR052369">
    <property type="entry name" value="UG_Glycosaminoglycan_Hydrolase"/>
</dbReference>
<dbReference type="PANTHER" id="PTHR36845:SF1">
    <property type="entry name" value="HYDROLASE, PUTATIVE (AFU_ORTHOLOGUE AFUA_7G05090)-RELATED"/>
    <property type="match status" value="1"/>
</dbReference>
<dbReference type="InterPro" id="IPR012341">
    <property type="entry name" value="6hp_glycosidase-like_sf"/>
</dbReference>
<feature type="binding site" evidence="4">
    <location>
        <position position="258"/>
    </location>
    <ligand>
        <name>substrate</name>
    </ligand>
</feature>
<protein>
    <submittedName>
        <fullName evidence="5">Glucuronyl hydrolase</fullName>
    </submittedName>
</protein>
<organism evidence="5 6">
    <name type="scientific">Flammeovirga aprica JL-4</name>
    <dbReference type="NCBI Taxonomy" id="694437"/>
    <lineage>
        <taxon>Bacteria</taxon>
        <taxon>Pseudomonadati</taxon>
        <taxon>Bacteroidota</taxon>
        <taxon>Cytophagia</taxon>
        <taxon>Cytophagales</taxon>
        <taxon>Flammeovirgaceae</taxon>
        <taxon>Flammeovirga</taxon>
    </lineage>
</organism>
<keyword evidence="6" id="KW-1185">Reference proteome</keyword>
<comment type="caution">
    <text evidence="5">The sequence shown here is derived from an EMBL/GenBank/DDBJ whole genome shotgun (WGS) entry which is preliminary data.</text>
</comment>
<dbReference type="PROSITE" id="PS51257">
    <property type="entry name" value="PROKAR_LIPOPROTEIN"/>
    <property type="match status" value="1"/>
</dbReference>
<feature type="active site" description="Proton donor" evidence="3">
    <location>
        <position position="186"/>
    </location>
</feature>
<feature type="binding site" evidence="4">
    <location>
        <position position="246"/>
    </location>
    <ligand>
        <name>substrate</name>
    </ligand>
</feature>